<dbReference type="KEGG" id="nnu:104592591"/>
<feature type="region of interest" description="Disordered" evidence="3">
    <location>
        <begin position="41"/>
        <end position="64"/>
    </location>
</feature>
<dbReference type="Proteomes" id="UP000189703">
    <property type="component" value="Unplaced"/>
</dbReference>
<dbReference type="PROSITE" id="PS50082">
    <property type="entry name" value="WD_REPEATS_2"/>
    <property type="match status" value="4"/>
</dbReference>
<gene>
    <name evidence="5" type="primary">LOC104592591</name>
</gene>
<dbReference type="eggNOG" id="KOG4155">
    <property type="taxonomic scope" value="Eukaryota"/>
</dbReference>
<dbReference type="AlphaFoldDB" id="A0A1U7ZNZ3"/>
<evidence type="ECO:0000313" key="5">
    <source>
        <dbReference type="RefSeq" id="XP_010250341.1"/>
    </source>
</evidence>
<dbReference type="GeneID" id="104592591"/>
<dbReference type="InterPro" id="IPR036322">
    <property type="entry name" value="WD40_repeat_dom_sf"/>
</dbReference>
<evidence type="ECO:0000256" key="1">
    <source>
        <dbReference type="ARBA" id="ARBA00022574"/>
    </source>
</evidence>
<dbReference type="STRING" id="4432.A0A1U7ZNZ3"/>
<evidence type="ECO:0000313" key="4">
    <source>
        <dbReference type="Proteomes" id="UP000189703"/>
    </source>
</evidence>
<proteinExistence type="predicted"/>
<dbReference type="PRINTS" id="PR00320">
    <property type="entry name" value="GPROTEINBRPT"/>
</dbReference>
<evidence type="ECO:0000256" key="3">
    <source>
        <dbReference type="SAM" id="MobiDB-lite"/>
    </source>
</evidence>
<dbReference type="InterPro" id="IPR045182">
    <property type="entry name" value="JINGUBANG-like"/>
</dbReference>
<organism evidence="4 5">
    <name type="scientific">Nelumbo nucifera</name>
    <name type="common">Sacred lotus</name>
    <dbReference type="NCBI Taxonomy" id="4432"/>
    <lineage>
        <taxon>Eukaryota</taxon>
        <taxon>Viridiplantae</taxon>
        <taxon>Streptophyta</taxon>
        <taxon>Embryophyta</taxon>
        <taxon>Tracheophyta</taxon>
        <taxon>Spermatophyta</taxon>
        <taxon>Magnoliopsida</taxon>
        <taxon>Proteales</taxon>
        <taxon>Nelumbonaceae</taxon>
        <taxon>Nelumbo</taxon>
    </lineage>
</organism>
<dbReference type="OrthoDB" id="190105at2759"/>
<dbReference type="RefSeq" id="XP_010250341.1">
    <property type="nucleotide sequence ID" value="XM_010252039.1"/>
</dbReference>
<dbReference type="PANTHER" id="PTHR22844">
    <property type="entry name" value="F-BOX AND WD40 DOMAIN PROTEIN"/>
    <property type="match status" value="1"/>
</dbReference>
<dbReference type="InterPro" id="IPR015943">
    <property type="entry name" value="WD40/YVTN_repeat-like_dom_sf"/>
</dbReference>
<keyword evidence="1" id="KW-0853">WD repeat</keyword>
<dbReference type="InterPro" id="IPR001680">
    <property type="entry name" value="WD40_rpt"/>
</dbReference>
<keyword evidence="2" id="KW-0677">Repeat</keyword>
<reference evidence="5" key="1">
    <citation type="submission" date="2025-08" db="UniProtKB">
        <authorList>
            <consortium name="RefSeq"/>
        </authorList>
    </citation>
    <scope>IDENTIFICATION</scope>
</reference>
<dbReference type="InterPro" id="IPR020472">
    <property type="entry name" value="WD40_PAC1"/>
</dbReference>
<evidence type="ECO:0000256" key="2">
    <source>
        <dbReference type="ARBA" id="ARBA00022737"/>
    </source>
</evidence>
<dbReference type="PROSITE" id="PS50294">
    <property type="entry name" value="WD_REPEATS_REGION"/>
    <property type="match status" value="1"/>
</dbReference>
<dbReference type="Gene3D" id="2.130.10.10">
    <property type="entry name" value="YVTN repeat-like/Quinoprotein amine dehydrogenase"/>
    <property type="match status" value="2"/>
</dbReference>
<dbReference type="OMA" id="WKQPDCT"/>
<accession>A0A1U7ZNZ3</accession>
<dbReference type="SMART" id="SM00320">
    <property type="entry name" value="WD40"/>
    <property type="match status" value="7"/>
</dbReference>
<dbReference type="CDD" id="cd00200">
    <property type="entry name" value="WD40"/>
    <property type="match status" value="1"/>
</dbReference>
<dbReference type="SUPFAM" id="SSF50978">
    <property type="entry name" value="WD40 repeat-like"/>
    <property type="match status" value="1"/>
</dbReference>
<feature type="region of interest" description="Disordered" evidence="3">
    <location>
        <begin position="1"/>
        <end position="26"/>
    </location>
</feature>
<dbReference type="PANTHER" id="PTHR22844:SF213">
    <property type="entry name" value="OS01G0232200 PROTEIN"/>
    <property type="match status" value="1"/>
</dbReference>
<dbReference type="Pfam" id="PF00400">
    <property type="entry name" value="WD40"/>
    <property type="match status" value="6"/>
</dbReference>
<name>A0A1U7ZNZ3_NELNU</name>
<protein>
    <submittedName>
        <fullName evidence="5">WD repeat-containing protein 5B-like</fullName>
    </submittedName>
</protein>
<keyword evidence="4" id="KW-1185">Reference proteome</keyword>
<sequence>MEFYSGTHESFFDEEQNTPKSPTPLSFKTHHQLNISEIDKECSSPRPLSPIDQLPPQSPESPWTLSPLHPSPSLLFQCLTSLYRHDGNIFSIAVLRDLVFTGSESSRIRVWRKPECMERGYIKAKSGEVRALSAYANMLFSTHRDHRIRVWSISLSDKFRSKKITSLPRRNSFLLFPRSKFQQHHKDCISCLAYYHAEGILYTGSWDKTVKAWRMSDRKCVDSFMAHEDHINGIVVNQEDGCVFTCSSDGSVKIWRRVFGESSHTLTMTLKFQLSPVNALALSRSPDASFLYSGSSDGFINVWEKEKVSGRFNHGGFLHGHRFSVLCLEAIDGLVLSGSEDTTVRVWKREEGTSFHACLAVLDGHRGPVKCLAACLEMDTLAMGFLVHTASLDGTFKIWRVKVFSSETKLTMKLDDADTNDQKKKRAEYEICPVLSPAWVEKKRQG</sequence>